<organism evidence="2 3">
    <name type="scientific">Paraglomus brasilianum</name>
    <dbReference type="NCBI Taxonomy" id="144538"/>
    <lineage>
        <taxon>Eukaryota</taxon>
        <taxon>Fungi</taxon>
        <taxon>Fungi incertae sedis</taxon>
        <taxon>Mucoromycota</taxon>
        <taxon>Glomeromycotina</taxon>
        <taxon>Glomeromycetes</taxon>
        <taxon>Paraglomerales</taxon>
        <taxon>Paraglomeraceae</taxon>
        <taxon>Paraglomus</taxon>
    </lineage>
</organism>
<proteinExistence type="predicted"/>
<name>A0A9N9DSN3_9GLOM</name>
<comment type="caution">
    <text evidence="2">The sequence shown here is derived from an EMBL/GenBank/DDBJ whole genome shotgun (WGS) entry which is preliminary data.</text>
</comment>
<keyword evidence="3" id="KW-1185">Reference proteome</keyword>
<evidence type="ECO:0000313" key="2">
    <source>
        <dbReference type="EMBL" id="CAG8650848.1"/>
    </source>
</evidence>
<gene>
    <name evidence="2" type="ORF">PBRASI_LOCUS10259</name>
</gene>
<dbReference type="AlphaFoldDB" id="A0A9N9DSN3"/>
<feature type="non-terminal residue" evidence="2">
    <location>
        <position position="1"/>
    </location>
</feature>
<sequence length="75" mass="8329">QSGPLTGGKIDAGPEDIEEEEKRQKTQCHALFLKEGPVYIYPTFFGYTCLKGARQFVVSVATISLAHPTWFPITI</sequence>
<reference evidence="2" key="1">
    <citation type="submission" date="2021-06" db="EMBL/GenBank/DDBJ databases">
        <authorList>
            <person name="Kallberg Y."/>
            <person name="Tangrot J."/>
            <person name="Rosling A."/>
        </authorList>
    </citation>
    <scope>NUCLEOTIDE SEQUENCE</scope>
    <source>
        <strain evidence="2">BR232B</strain>
    </source>
</reference>
<dbReference type="Proteomes" id="UP000789739">
    <property type="component" value="Unassembled WGS sequence"/>
</dbReference>
<dbReference type="EMBL" id="CAJVPI010002882">
    <property type="protein sequence ID" value="CAG8650848.1"/>
    <property type="molecule type" value="Genomic_DNA"/>
</dbReference>
<evidence type="ECO:0000313" key="3">
    <source>
        <dbReference type="Proteomes" id="UP000789739"/>
    </source>
</evidence>
<feature type="region of interest" description="Disordered" evidence="1">
    <location>
        <begin position="1"/>
        <end position="21"/>
    </location>
</feature>
<accession>A0A9N9DSN3</accession>
<evidence type="ECO:0000256" key="1">
    <source>
        <dbReference type="SAM" id="MobiDB-lite"/>
    </source>
</evidence>
<protein>
    <submittedName>
        <fullName evidence="2">10931_t:CDS:1</fullName>
    </submittedName>
</protein>